<comment type="catalytic activity">
    <reaction evidence="1">
        <text>Release of an N-terminal amino acid, Xaa-|-Yaa- from a peptide, amide or arylamide. Xaa is preferably Ala, but may be most amino acids including Pro (slow action). When a terminal hydrophobic residue is followed by a prolyl residue, the two may be released as an intact Xaa-Pro dipeptide.</text>
        <dbReference type="EC" id="3.4.11.2"/>
    </reaction>
</comment>
<gene>
    <name evidence="17" type="primary">pepN</name>
    <name evidence="17" type="ORF">O4H49_08115</name>
</gene>
<dbReference type="InterPro" id="IPR001930">
    <property type="entry name" value="Peptidase_M1"/>
</dbReference>
<evidence type="ECO:0000313" key="18">
    <source>
        <dbReference type="Proteomes" id="UP001069802"/>
    </source>
</evidence>
<evidence type="ECO:0000256" key="4">
    <source>
        <dbReference type="ARBA" id="ARBA00012564"/>
    </source>
</evidence>
<keyword evidence="18" id="KW-1185">Reference proteome</keyword>
<evidence type="ECO:0000256" key="3">
    <source>
        <dbReference type="ARBA" id="ARBA00010136"/>
    </source>
</evidence>
<evidence type="ECO:0000313" key="17">
    <source>
        <dbReference type="EMBL" id="MCZ4280739.1"/>
    </source>
</evidence>
<keyword evidence="9 17" id="KW-0378">Hydrolase</keyword>
<dbReference type="InterPro" id="IPR027268">
    <property type="entry name" value="Peptidase_M4/M1_CTD_sf"/>
</dbReference>
<evidence type="ECO:0000259" key="16">
    <source>
        <dbReference type="Pfam" id="PF17900"/>
    </source>
</evidence>
<dbReference type="InterPro" id="IPR014782">
    <property type="entry name" value="Peptidase_M1_dom"/>
</dbReference>
<dbReference type="InterPro" id="IPR024601">
    <property type="entry name" value="Peptidase_M1_pepN_C"/>
</dbReference>
<evidence type="ECO:0000256" key="7">
    <source>
        <dbReference type="ARBA" id="ARBA00022670"/>
    </source>
</evidence>
<organism evidence="17 18">
    <name type="scientific">Kiloniella laminariae</name>
    <dbReference type="NCBI Taxonomy" id="454162"/>
    <lineage>
        <taxon>Bacteria</taxon>
        <taxon>Pseudomonadati</taxon>
        <taxon>Pseudomonadota</taxon>
        <taxon>Alphaproteobacteria</taxon>
        <taxon>Rhodospirillales</taxon>
        <taxon>Kiloniellaceae</taxon>
        <taxon>Kiloniella</taxon>
    </lineage>
</organism>
<dbReference type="EMBL" id="JAPWGY010000002">
    <property type="protein sequence ID" value="MCZ4280739.1"/>
    <property type="molecule type" value="Genomic_DNA"/>
</dbReference>
<dbReference type="InterPro" id="IPR045357">
    <property type="entry name" value="Aminopeptidase_N-like_N"/>
</dbReference>
<feature type="domain" description="Peptidase M1 alanyl aminopeptidase C-terminal" evidence="15">
    <location>
        <begin position="556"/>
        <end position="879"/>
    </location>
</feature>
<keyword evidence="10" id="KW-0862">Zinc</keyword>
<dbReference type="Pfam" id="PF11940">
    <property type="entry name" value="DUF3458"/>
    <property type="match status" value="1"/>
</dbReference>
<dbReference type="InterPro" id="IPR038438">
    <property type="entry name" value="PepN_Ig-like_sf"/>
</dbReference>
<feature type="domain" description="Peptidase M1 membrane alanine aminopeptidase" evidence="13">
    <location>
        <begin position="228"/>
        <end position="439"/>
    </location>
</feature>
<feature type="domain" description="Peptidase M1 alanyl aminopeptidase Ig-like fold" evidence="14">
    <location>
        <begin position="447"/>
        <end position="551"/>
    </location>
</feature>
<dbReference type="PRINTS" id="PR00756">
    <property type="entry name" value="ALADIPTASE"/>
</dbReference>
<dbReference type="Gene3D" id="2.60.40.1840">
    <property type="match status" value="1"/>
</dbReference>
<comment type="cofactor">
    <cofactor evidence="2">
        <name>Zn(2+)</name>
        <dbReference type="ChEBI" id="CHEBI:29105"/>
    </cofactor>
</comment>
<dbReference type="Gene3D" id="2.60.40.1730">
    <property type="entry name" value="tricorn interacting facor f3 domain"/>
    <property type="match status" value="1"/>
</dbReference>
<dbReference type="InterPro" id="IPR035414">
    <property type="entry name" value="Peptidase_M1_pepN_Ig-like"/>
</dbReference>
<evidence type="ECO:0000256" key="12">
    <source>
        <dbReference type="NCBIfam" id="TIGR02414"/>
    </source>
</evidence>
<evidence type="ECO:0000256" key="10">
    <source>
        <dbReference type="ARBA" id="ARBA00022833"/>
    </source>
</evidence>
<keyword evidence="7" id="KW-0645">Protease</keyword>
<feature type="domain" description="Aminopeptidase N-like N-terminal" evidence="16">
    <location>
        <begin position="92"/>
        <end position="189"/>
    </location>
</feature>
<keyword evidence="6 17" id="KW-0031">Aminopeptidase</keyword>
<dbReference type="Gene3D" id="1.25.50.10">
    <property type="entry name" value="Peptidase M1, alanyl aminopeptidase, C-terminal domain"/>
    <property type="match status" value="1"/>
</dbReference>
<evidence type="ECO:0000256" key="2">
    <source>
        <dbReference type="ARBA" id="ARBA00001947"/>
    </source>
</evidence>
<dbReference type="SUPFAM" id="SSF55486">
    <property type="entry name" value="Metalloproteases ('zincins'), catalytic domain"/>
    <property type="match status" value="1"/>
</dbReference>
<dbReference type="EC" id="3.4.11.2" evidence="4 12"/>
<dbReference type="Pfam" id="PF01433">
    <property type="entry name" value="Peptidase_M1"/>
    <property type="match status" value="1"/>
</dbReference>
<comment type="caution">
    <text evidence="17">The sequence shown here is derived from an EMBL/GenBank/DDBJ whole genome shotgun (WGS) entry which is preliminary data.</text>
</comment>
<dbReference type="SUPFAM" id="SSF63737">
    <property type="entry name" value="Leukotriene A4 hydrolase N-terminal domain"/>
    <property type="match status" value="1"/>
</dbReference>
<accession>A0ABT4LI06</accession>
<proteinExistence type="inferred from homology"/>
<evidence type="ECO:0000259" key="13">
    <source>
        <dbReference type="Pfam" id="PF01433"/>
    </source>
</evidence>
<comment type="similarity">
    <text evidence="3">Belongs to the peptidase M1 family.</text>
</comment>
<reference evidence="17" key="1">
    <citation type="submission" date="2022-12" db="EMBL/GenBank/DDBJ databases">
        <title>Bacterial isolates from different developmental stages of Nematostella vectensis.</title>
        <authorList>
            <person name="Fraune S."/>
        </authorList>
    </citation>
    <scope>NUCLEOTIDE SEQUENCE</scope>
    <source>
        <strain evidence="17">G21630-S1</strain>
    </source>
</reference>
<evidence type="ECO:0000256" key="5">
    <source>
        <dbReference type="ARBA" id="ARBA00015611"/>
    </source>
</evidence>
<evidence type="ECO:0000256" key="8">
    <source>
        <dbReference type="ARBA" id="ARBA00022723"/>
    </source>
</evidence>
<dbReference type="InterPro" id="IPR012779">
    <property type="entry name" value="Peptidase_M1_pepN"/>
</dbReference>
<evidence type="ECO:0000256" key="6">
    <source>
        <dbReference type="ARBA" id="ARBA00022438"/>
    </source>
</evidence>
<evidence type="ECO:0000259" key="14">
    <source>
        <dbReference type="Pfam" id="PF11940"/>
    </source>
</evidence>
<name>A0ABT4LI06_9PROT</name>
<evidence type="ECO:0000256" key="1">
    <source>
        <dbReference type="ARBA" id="ARBA00000098"/>
    </source>
</evidence>
<dbReference type="PANTHER" id="PTHR46322:SF1">
    <property type="entry name" value="PUROMYCIN-SENSITIVE AMINOPEPTIDASE"/>
    <property type="match status" value="1"/>
</dbReference>
<dbReference type="RefSeq" id="WP_269423100.1">
    <property type="nucleotide sequence ID" value="NZ_JAPWGY010000002.1"/>
</dbReference>
<keyword evidence="11" id="KW-0482">Metalloprotease</keyword>
<evidence type="ECO:0000256" key="9">
    <source>
        <dbReference type="ARBA" id="ARBA00022801"/>
    </source>
</evidence>
<evidence type="ECO:0000256" key="11">
    <source>
        <dbReference type="ARBA" id="ARBA00023049"/>
    </source>
</evidence>
<dbReference type="Pfam" id="PF17900">
    <property type="entry name" value="Peptidase_M1_N"/>
    <property type="match status" value="1"/>
</dbReference>
<protein>
    <recommendedName>
        <fullName evidence="5 12">Aminopeptidase N</fullName>
        <ecNumber evidence="4 12">3.4.11.2</ecNumber>
    </recommendedName>
</protein>
<dbReference type="InterPro" id="IPR037144">
    <property type="entry name" value="Peptidase_M1_pepN_C_sf"/>
</dbReference>
<keyword evidence="8" id="KW-0479">Metal-binding</keyword>
<dbReference type="CDD" id="cd09600">
    <property type="entry name" value="M1_APN"/>
    <property type="match status" value="1"/>
</dbReference>
<dbReference type="Proteomes" id="UP001069802">
    <property type="component" value="Unassembled WGS sequence"/>
</dbReference>
<evidence type="ECO:0000259" key="15">
    <source>
        <dbReference type="Pfam" id="PF17432"/>
    </source>
</evidence>
<dbReference type="Gene3D" id="1.10.390.10">
    <property type="entry name" value="Neutral Protease Domain 2"/>
    <property type="match status" value="1"/>
</dbReference>
<dbReference type="InterPro" id="IPR042097">
    <property type="entry name" value="Aminopeptidase_N-like_N_sf"/>
</dbReference>
<sequence length="883" mass="99455">MKTEQPKAIKLQDYTPPAFLIDHVDLEFFLEPEGTRVKSLLKVRRNPDSSGPLHLDGDTLELLSIAVDGRALQEKEYLLDEFFLEVEGLPDKFELAIETRIDPVLNTRLEGLYLSGGNFCTQCEAEGFRRITFYPDRPDVMATYSVTMQADEAKYPVLLSNGNLVSQGKGEGGKHWAKWHDPFPKPCYLFALVAGDLACYADSYKTGSGRDVALKIYVQHGNEDKCAFAMDSLIRSMRWDEERFGLEYDLDIFNIVAVDDFNMGAMENKSLNIFNSKCVLASPDTATDADFERIEAIVAHEYFHNWTGNRVTCRDWFQLSLKEGLTVYRDQEFSSDMRSAPVKRIQDVRTLRARQFPEDAGPLSHPIRPESYIEINNFYTATVYEKGAEVIRMMQEILGREGFRKGIDLYFERHDNQAVTCEDFVAAMEDANGVDLEHFRLWYSQAGTPDVAVTWEYDAASSLFTFKLSQHTADTPGQHNKQPLHIPLTIGLLGQDGQDIPLIQQGTNSGDRTYSKTLRFDCEQQNFSFTDVPPGAVPSINRGFSAPVKLSAMYSDDELLFLMENDSDLFNRWEAAQSSATRLILKMIGEIQSGREPQYVSGFARALASNMANPDLDPAFVAQLMTLPSISYISEQMQVADFDAAEKARSFFKHAIATELCGSLKALYQQGVAGTAYSPDAASMGRRALRNAAMDYLATFEDDRDCRELVVRHYETADNMTDRMAALALLNDFSGAEREVALAAFEQRYQQDPVVMDKWFMVQACSRLPDVLQRIKKLTSHPGFSYKNPNKVRALVGAFASANPVRFHAEDGEGYRFLADNIIHMNAINPQVASRILAPLGGWRRMNPKHQKMMKSELKRILATEKLSGDVYEMASKSLGKEA</sequence>
<dbReference type="GO" id="GO:0016285">
    <property type="term" value="F:alanyl aminopeptidase activity"/>
    <property type="evidence" value="ECO:0007669"/>
    <property type="project" value="UniProtKB-EC"/>
</dbReference>
<dbReference type="Gene3D" id="3.30.2010.30">
    <property type="match status" value="1"/>
</dbReference>
<dbReference type="Pfam" id="PF17432">
    <property type="entry name" value="DUF3458_C"/>
    <property type="match status" value="1"/>
</dbReference>
<dbReference type="NCBIfam" id="TIGR02414">
    <property type="entry name" value="pepN_proteo"/>
    <property type="match status" value="1"/>
</dbReference>
<dbReference type="PANTHER" id="PTHR46322">
    <property type="entry name" value="PUROMYCIN-SENSITIVE AMINOPEPTIDASE"/>
    <property type="match status" value="1"/>
</dbReference>